<evidence type="ECO:0000256" key="1">
    <source>
        <dbReference type="SAM" id="MobiDB-lite"/>
    </source>
</evidence>
<feature type="compositionally biased region" description="Basic and acidic residues" evidence="1">
    <location>
        <begin position="1"/>
        <end position="13"/>
    </location>
</feature>
<gene>
    <name evidence="2" type="ORF">LP52_20775</name>
</gene>
<evidence type="ECO:0000313" key="2">
    <source>
        <dbReference type="EMBL" id="KIH97155.1"/>
    </source>
</evidence>
<proteinExistence type="predicted"/>
<protein>
    <submittedName>
        <fullName evidence="2">Uncharacterized protein</fullName>
    </submittedName>
</protein>
<keyword evidence="3" id="KW-1185">Reference proteome</keyword>
<dbReference type="AlphaFoldDB" id="A0A0C2JE41"/>
<organism evidence="2 3">
    <name type="scientific">Streptomonospora alba</name>
    <dbReference type="NCBI Taxonomy" id="183763"/>
    <lineage>
        <taxon>Bacteria</taxon>
        <taxon>Bacillati</taxon>
        <taxon>Actinomycetota</taxon>
        <taxon>Actinomycetes</taxon>
        <taxon>Streptosporangiales</taxon>
        <taxon>Nocardiopsidaceae</taxon>
        <taxon>Streptomonospora</taxon>
    </lineage>
</organism>
<sequence>MAQGSDKHSPKLDDEIESEIQGMLKGDKPTRAQEEREPEPTVTDEGEAATDPAAIDSDAELPEDERRGR</sequence>
<feature type="compositionally biased region" description="Basic and acidic residues" evidence="1">
    <location>
        <begin position="25"/>
        <end position="39"/>
    </location>
</feature>
<reference evidence="3" key="1">
    <citation type="journal article" date="2015" name="Chem. Biol.">
        <title>Structure, bioactivity, and resistance mechanism of streptomonomicin, an unusual lasso Peptide from an understudied halophilic actinomycete.</title>
        <authorList>
            <person name="Metelev M."/>
            <person name="Tietz J.I."/>
            <person name="Melby J.O."/>
            <person name="Blair P.M."/>
            <person name="Zhu L."/>
            <person name="Livnat I."/>
            <person name="Severinov K."/>
            <person name="Mitchell D.A."/>
        </authorList>
    </citation>
    <scope>NUCLEOTIDE SEQUENCE [LARGE SCALE GENOMIC DNA]</scope>
    <source>
        <strain evidence="3">YIM 90003</strain>
    </source>
</reference>
<feature type="region of interest" description="Disordered" evidence="1">
    <location>
        <begin position="1"/>
        <end position="69"/>
    </location>
</feature>
<dbReference type="Proteomes" id="UP000031675">
    <property type="component" value="Unassembled WGS sequence"/>
</dbReference>
<name>A0A0C2JE41_9ACTN</name>
<dbReference type="RefSeq" id="WP_040276033.1">
    <property type="nucleotide sequence ID" value="NZ_JROO01000042.1"/>
</dbReference>
<accession>A0A0C2JE41</accession>
<dbReference type="EMBL" id="JROO01000042">
    <property type="protein sequence ID" value="KIH97155.1"/>
    <property type="molecule type" value="Genomic_DNA"/>
</dbReference>
<comment type="caution">
    <text evidence="2">The sequence shown here is derived from an EMBL/GenBank/DDBJ whole genome shotgun (WGS) entry which is preliminary data.</text>
</comment>
<dbReference type="OrthoDB" id="5519961at2"/>
<dbReference type="STRING" id="183763.LP52_20775"/>
<evidence type="ECO:0000313" key="3">
    <source>
        <dbReference type="Proteomes" id="UP000031675"/>
    </source>
</evidence>